<name>A0A0V1IVH7_TRIPS</name>
<dbReference type="PANTHER" id="PTHR19441:SF95">
    <property type="entry name" value="PERLWAPIN ISOFORM X1"/>
    <property type="match status" value="1"/>
</dbReference>
<dbReference type="SMART" id="SM00217">
    <property type="entry name" value="WAP"/>
    <property type="match status" value="3"/>
</dbReference>
<evidence type="ECO:0000313" key="5">
    <source>
        <dbReference type="Proteomes" id="UP000054815"/>
    </source>
</evidence>
<protein>
    <submittedName>
        <fullName evidence="4">Antileukoproteinase</fullName>
    </submittedName>
</protein>
<evidence type="ECO:0000256" key="1">
    <source>
        <dbReference type="SAM" id="Phobius"/>
    </source>
</evidence>
<dbReference type="Proteomes" id="UP000054815">
    <property type="component" value="Unassembled WGS sequence"/>
</dbReference>
<dbReference type="GO" id="GO:0004867">
    <property type="term" value="F:serine-type endopeptidase inhibitor activity"/>
    <property type="evidence" value="ECO:0007669"/>
    <property type="project" value="TreeGrafter"/>
</dbReference>
<comment type="caution">
    <text evidence="4">The sequence shown here is derived from an EMBL/GenBank/DDBJ whole genome shotgun (WGS) entry which is preliminary data.</text>
</comment>
<dbReference type="Gene3D" id="4.10.75.10">
    <property type="entry name" value="Elafin-like"/>
    <property type="match status" value="3"/>
</dbReference>
<evidence type="ECO:0000313" key="6">
    <source>
        <dbReference type="Proteomes" id="UP000054826"/>
    </source>
</evidence>
<dbReference type="InterPro" id="IPR036645">
    <property type="entry name" value="Elafin-like_sf"/>
</dbReference>
<keyword evidence="1" id="KW-1133">Transmembrane helix</keyword>
<dbReference type="Proteomes" id="UP000054826">
    <property type="component" value="Unassembled WGS sequence"/>
</dbReference>
<dbReference type="PANTHER" id="PTHR19441">
    <property type="entry name" value="WHEY ACDIC PROTEIN WAP"/>
    <property type="match status" value="1"/>
</dbReference>
<sequence length="238" mass="27312">LKQDTREQRRFNCNTNAGFAILVPKFSPLFENIPKQLLLLLLLLLLVVLACCAFAGVVLEKFFSSAMIIGQFLLFCFFVLDFNRAVSHKIGNCPILSVKVNEDAQDACHQDEDCEGRRICCRTIVGRVCMNPEERIAVEREGRCPMFTGKVKLDARDQCVRHDECDEDRHCCQTVSGKVCLKPVHQPAREFERTDRECPKFSGRKLRDRIDRCDIDEDCEREWMCCDTAAGRRCLLPD</sequence>
<dbReference type="STRING" id="6337.A0A0V1IVH7"/>
<evidence type="ECO:0000313" key="3">
    <source>
        <dbReference type="EMBL" id="KRX95177.1"/>
    </source>
</evidence>
<accession>A0A0V1IVH7</accession>
<dbReference type="AlphaFoldDB" id="A0A0V1IVH7"/>
<dbReference type="EMBL" id="JYDU01000060">
    <property type="protein sequence ID" value="KRX95177.1"/>
    <property type="molecule type" value="Genomic_DNA"/>
</dbReference>
<gene>
    <name evidence="4" type="primary">Slpi</name>
    <name evidence="4" type="ORF">T4C_7299</name>
    <name evidence="3" type="ORF">T4E_1968</name>
</gene>
<keyword evidence="1" id="KW-0472">Membrane</keyword>
<dbReference type="InterPro" id="IPR008197">
    <property type="entry name" value="WAP_dom"/>
</dbReference>
<reference evidence="5 6" key="1">
    <citation type="submission" date="2015-01" db="EMBL/GenBank/DDBJ databases">
        <title>Evolution of Trichinella species and genotypes.</title>
        <authorList>
            <person name="Korhonen P.K."/>
            <person name="Edoardo P."/>
            <person name="Giuseppe L.R."/>
            <person name="Gasser R.B."/>
        </authorList>
    </citation>
    <scope>NUCLEOTIDE SEQUENCE [LARGE SCALE GENOMIC DNA]</scope>
    <source>
        <strain evidence="3">ISS141</strain>
        <strain evidence="4">ISS176</strain>
    </source>
</reference>
<keyword evidence="1" id="KW-0812">Transmembrane</keyword>
<feature type="domain" description="WAP" evidence="2">
    <location>
        <begin position="86"/>
        <end position="133"/>
    </location>
</feature>
<dbReference type="EMBL" id="JYDV01000176">
    <property type="protein sequence ID" value="KRZ26745.1"/>
    <property type="molecule type" value="Genomic_DNA"/>
</dbReference>
<feature type="transmembrane region" description="Helical" evidence="1">
    <location>
        <begin position="37"/>
        <end position="56"/>
    </location>
</feature>
<evidence type="ECO:0000259" key="2">
    <source>
        <dbReference type="PROSITE" id="PS51390"/>
    </source>
</evidence>
<evidence type="ECO:0000313" key="4">
    <source>
        <dbReference type="EMBL" id="KRZ26745.1"/>
    </source>
</evidence>
<feature type="transmembrane region" description="Helical" evidence="1">
    <location>
        <begin position="62"/>
        <end position="80"/>
    </location>
</feature>
<feature type="non-terminal residue" evidence="4">
    <location>
        <position position="1"/>
    </location>
</feature>
<organism evidence="4 6">
    <name type="scientific">Trichinella pseudospiralis</name>
    <name type="common">Parasitic roundworm</name>
    <dbReference type="NCBI Taxonomy" id="6337"/>
    <lineage>
        <taxon>Eukaryota</taxon>
        <taxon>Metazoa</taxon>
        <taxon>Ecdysozoa</taxon>
        <taxon>Nematoda</taxon>
        <taxon>Enoplea</taxon>
        <taxon>Dorylaimia</taxon>
        <taxon>Trichinellida</taxon>
        <taxon>Trichinellidae</taxon>
        <taxon>Trichinella</taxon>
    </lineage>
</organism>
<proteinExistence type="predicted"/>
<dbReference type="InterPro" id="IPR050514">
    <property type="entry name" value="WAP_four-disulfide_core"/>
</dbReference>
<dbReference type="PROSITE" id="PS51390">
    <property type="entry name" value="WAP"/>
    <property type="match status" value="1"/>
</dbReference>
<dbReference type="Pfam" id="PF00095">
    <property type="entry name" value="WAP"/>
    <property type="match status" value="3"/>
</dbReference>
<dbReference type="SUPFAM" id="SSF57256">
    <property type="entry name" value="Elafin-like"/>
    <property type="match status" value="3"/>
</dbReference>
<dbReference type="GO" id="GO:0005615">
    <property type="term" value="C:extracellular space"/>
    <property type="evidence" value="ECO:0007669"/>
    <property type="project" value="TreeGrafter"/>
</dbReference>